<dbReference type="Proteomes" id="UP000316781">
    <property type="component" value="Unassembled WGS sequence"/>
</dbReference>
<dbReference type="EMBL" id="VJMF01000105">
    <property type="protein sequence ID" value="TRL24688.1"/>
    <property type="molecule type" value="Genomic_DNA"/>
</dbReference>
<gene>
    <name evidence="2" type="ORF">FM996_20245</name>
</gene>
<reference evidence="2 3" key="1">
    <citation type="submission" date="2019-07" db="EMBL/GenBank/DDBJ databases">
        <title>Ln-dependent methylotrophs.</title>
        <authorList>
            <person name="Tani A."/>
        </authorList>
    </citation>
    <scope>NUCLEOTIDE SEQUENCE [LARGE SCALE GENOMIC DNA]</scope>
    <source>
        <strain evidence="2 3">SM89A</strain>
    </source>
</reference>
<dbReference type="RefSeq" id="WP_142864532.1">
    <property type="nucleotide sequence ID" value="NZ_VJMF01000105.1"/>
</dbReference>
<comment type="caution">
    <text evidence="2">The sequence shown here is derived from an EMBL/GenBank/DDBJ whole genome shotgun (WGS) entry which is preliminary data.</text>
</comment>
<feature type="region of interest" description="Disordered" evidence="1">
    <location>
        <begin position="38"/>
        <end position="62"/>
    </location>
</feature>
<protein>
    <submittedName>
        <fullName evidence="2">Uncharacterized protein</fullName>
    </submittedName>
</protein>
<evidence type="ECO:0000256" key="1">
    <source>
        <dbReference type="SAM" id="MobiDB-lite"/>
    </source>
</evidence>
<dbReference type="AlphaFoldDB" id="A0A549SD74"/>
<evidence type="ECO:0000313" key="2">
    <source>
        <dbReference type="EMBL" id="TRL24688.1"/>
    </source>
</evidence>
<name>A0A549SD74_METSR</name>
<proteinExistence type="predicted"/>
<organism evidence="2 3">
    <name type="scientific">Methylosinus sporium</name>
    <dbReference type="NCBI Taxonomy" id="428"/>
    <lineage>
        <taxon>Bacteria</taxon>
        <taxon>Pseudomonadati</taxon>
        <taxon>Pseudomonadota</taxon>
        <taxon>Alphaproteobacteria</taxon>
        <taxon>Hyphomicrobiales</taxon>
        <taxon>Methylocystaceae</taxon>
        <taxon>Methylosinus</taxon>
    </lineage>
</organism>
<sequence length="62" mass="6461">MGKTISSALPTVAVDYDATLILAVETSNKSWVVAAHVPGLGNTGSGEKDARGVTFEQTSRVR</sequence>
<evidence type="ECO:0000313" key="3">
    <source>
        <dbReference type="Proteomes" id="UP000316781"/>
    </source>
</evidence>
<accession>A0A549SD74</accession>